<dbReference type="Pfam" id="PF01253">
    <property type="entry name" value="SUI1"/>
    <property type="match status" value="1"/>
</dbReference>
<dbReference type="AlphaFoldDB" id="A0A1X7JHQ5"/>
<comment type="similarity">
    <text evidence="1">Belongs to the SUI1 family.</text>
</comment>
<feature type="compositionally biased region" description="Basic and acidic residues" evidence="4">
    <location>
        <begin position="36"/>
        <end position="50"/>
    </location>
</feature>
<evidence type="ECO:0000256" key="1">
    <source>
        <dbReference type="ARBA" id="ARBA00005422"/>
    </source>
</evidence>
<dbReference type="GO" id="GO:0006417">
    <property type="term" value="P:regulation of translation"/>
    <property type="evidence" value="ECO:0007669"/>
    <property type="project" value="UniProtKB-KW"/>
</dbReference>
<dbReference type="CDD" id="cd11567">
    <property type="entry name" value="YciH_like"/>
    <property type="match status" value="1"/>
</dbReference>
<evidence type="ECO:0000256" key="4">
    <source>
        <dbReference type="SAM" id="MobiDB-lite"/>
    </source>
</evidence>
<keyword evidence="2" id="KW-0810">Translation regulation</keyword>
<gene>
    <name evidence="6" type="ORF">SAMN06275492_11218</name>
</gene>
<feature type="region of interest" description="Disordered" evidence="4">
    <location>
        <begin position="29"/>
        <end position="50"/>
    </location>
</feature>
<dbReference type="OrthoDB" id="9792915at2"/>
<evidence type="ECO:0000256" key="3">
    <source>
        <dbReference type="ARBA" id="ARBA00022917"/>
    </source>
</evidence>
<dbReference type="GO" id="GO:0002188">
    <property type="term" value="P:translation reinitiation"/>
    <property type="evidence" value="ECO:0007669"/>
    <property type="project" value="TreeGrafter"/>
</dbReference>
<dbReference type="GO" id="GO:0003743">
    <property type="term" value="F:translation initiation factor activity"/>
    <property type="evidence" value="ECO:0007669"/>
    <property type="project" value="UniProtKB-KW"/>
</dbReference>
<protein>
    <submittedName>
        <fullName evidence="6">Translation initiation factor 1</fullName>
    </submittedName>
</protein>
<dbReference type="Proteomes" id="UP000193355">
    <property type="component" value="Unassembled WGS sequence"/>
</dbReference>
<dbReference type="GO" id="GO:0003729">
    <property type="term" value="F:mRNA binding"/>
    <property type="evidence" value="ECO:0007669"/>
    <property type="project" value="TreeGrafter"/>
</dbReference>
<feature type="domain" description="SUI1" evidence="5">
    <location>
        <begin position="66"/>
        <end position="126"/>
    </location>
</feature>
<evidence type="ECO:0000313" key="7">
    <source>
        <dbReference type="Proteomes" id="UP000193355"/>
    </source>
</evidence>
<evidence type="ECO:0000256" key="2">
    <source>
        <dbReference type="ARBA" id="ARBA00022845"/>
    </source>
</evidence>
<dbReference type="Gene3D" id="3.30.780.10">
    <property type="entry name" value="SUI1-like domain"/>
    <property type="match status" value="1"/>
</dbReference>
<dbReference type="InterPro" id="IPR050318">
    <property type="entry name" value="DENR/SUI1_TIF"/>
</dbReference>
<dbReference type="PANTHER" id="PTHR12789:SF0">
    <property type="entry name" value="DENSITY-REGULATED PROTEIN"/>
    <property type="match status" value="1"/>
</dbReference>
<name>A0A1X7JHQ5_9BACT</name>
<dbReference type="PANTHER" id="PTHR12789">
    <property type="entry name" value="DENSITY-REGULATED PROTEIN HOMOLOG"/>
    <property type="match status" value="1"/>
</dbReference>
<dbReference type="EMBL" id="FXBB01000012">
    <property type="protein sequence ID" value="SMG27073.1"/>
    <property type="molecule type" value="Genomic_DNA"/>
</dbReference>
<accession>A0A1X7JHQ5</accession>
<dbReference type="InterPro" id="IPR001950">
    <property type="entry name" value="SUI1"/>
</dbReference>
<feature type="compositionally biased region" description="Basic and acidic residues" evidence="4">
    <location>
        <begin position="1"/>
        <end position="19"/>
    </location>
</feature>
<dbReference type="PROSITE" id="PS50296">
    <property type="entry name" value="SUI1"/>
    <property type="match status" value="1"/>
</dbReference>
<keyword evidence="3" id="KW-0648">Protein biosynthesis</keyword>
<organism evidence="6 7">
    <name type="scientific">Dethiosulfovibrio salsuginis</name>
    <dbReference type="NCBI Taxonomy" id="561720"/>
    <lineage>
        <taxon>Bacteria</taxon>
        <taxon>Thermotogati</taxon>
        <taxon>Synergistota</taxon>
        <taxon>Synergistia</taxon>
        <taxon>Synergistales</taxon>
        <taxon>Dethiosulfovibrionaceae</taxon>
        <taxon>Dethiosulfovibrio</taxon>
    </lineage>
</organism>
<proteinExistence type="inferred from homology"/>
<evidence type="ECO:0000259" key="5">
    <source>
        <dbReference type="PROSITE" id="PS50296"/>
    </source>
</evidence>
<dbReference type="RefSeq" id="WP_085544423.1">
    <property type="nucleotide sequence ID" value="NZ_FXBB01000012.1"/>
</dbReference>
<keyword evidence="6" id="KW-0396">Initiation factor</keyword>
<reference evidence="7" key="1">
    <citation type="submission" date="2017-04" db="EMBL/GenBank/DDBJ databases">
        <authorList>
            <person name="Varghese N."/>
            <person name="Submissions S."/>
        </authorList>
    </citation>
    <scope>NUCLEOTIDE SEQUENCE [LARGE SCALE GENOMIC DNA]</scope>
    <source>
        <strain evidence="7">USBA 82</strain>
    </source>
</reference>
<evidence type="ECO:0000313" key="6">
    <source>
        <dbReference type="EMBL" id="SMG27073.1"/>
    </source>
</evidence>
<keyword evidence="7" id="KW-1185">Reference proteome</keyword>
<dbReference type="GO" id="GO:0001731">
    <property type="term" value="P:formation of translation preinitiation complex"/>
    <property type="evidence" value="ECO:0007669"/>
    <property type="project" value="TreeGrafter"/>
</dbReference>
<feature type="region of interest" description="Disordered" evidence="4">
    <location>
        <begin position="1"/>
        <end position="20"/>
    </location>
</feature>
<dbReference type="InterPro" id="IPR005872">
    <property type="entry name" value="SUI1_arc_bac"/>
</dbReference>
<dbReference type="STRING" id="561720.SAMN06275492_11218"/>
<dbReference type="SUPFAM" id="SSF55159">
    <property type="entry name" value="eIF1-like"/>
    <property type="match status" value="1"/>
</dbReference>
<dbReference type="InterPro" id="IPR036877">
    <property type="entry name" value="SUI1_dom_sf"/>
</dbReference>
<sequence length="131" mass="14240">MAKGKKLDLSSHEPLRDDQGPFAQAALSLGFSPTAPEREDRLAEEVKDGSKPCLSGQTVGLRIERKGRKGKTVTVVDGLKLKEDDLNRLAKELRKAIGCGSSVEGPSVVLQGDNRERIGSWLRSKGVRVNF</sequence>